<gene>
    <name evidence="1" type="ORF">H8S76_15455</name>
</gene>
<dbReference type="Proteomes" id="UP000654573">
    <property type="component" value="Unassembled WGS sequence"/>
</dbReference>
<sequence>MRKRYNVTGICIPEKHYMVDISQKVKQIVEEYIEPGYYFAINRGRQYGKTTTLYQLEKYLQDQYMIISISFEGADDLFDSRENFVRGFVQLVTKELENESLDANVIEQWNHYEEDELTFQNLGDKISRLCTDSDKEIILLIDEVDKSSSNQIFLSFLSLLRDKYLDREKGKENFFHNVILTGVYDIKNLKLKIRPDAEHRYNSPWNIAESFDVDMSFSPKEIATMLEEYEADYKYGMDIDKLSNEIYAYTSGYPYLVSQICKLLDESVWKNKDFGDRASVWCPEGVRAAVKYMLMSRSILFDDINKNLDLYPDLNEMLHHILLGGKSYPFSLADNTIQIGTMFGYLKEEDYKVAITNRIFETYLYDLFYLNETKNSRLADAAVVERNQFISGHYLDMDKVLERFQAHYTSYYGEKDWEFLEEDGRFLFLTFLKPIINGTGHYYVDAGTRDQRRTDIIVDYHGKQYIIELKIWHGEEYQVKGRKQLCDYLDSYEQNKGWLVSFCFNKAKEKKTGIKKINEAGKIITEVVI</sequence>
<evidence type="ECO:0000313" key="2">
    <source>
        <dbReference type="Proteomes" id="UP000654573"/>
    </source>
</evidence>
<name>A0ABR7FEQ3_9FIRM</name>
<dbReference type="EMBL" id="JACOOU010000007">
    <property type="protein sequence ID" value="MBC5673644.1"/>
    <property type="molecule type" value="Genomic_DNA"/>
</dbReference>
<protein>
    <submittedName>
        <fullName evidence="1">AAA-like domain-containing protein</fullName>
    </submittedName>
</protein>
<dbReference type="Gene3D" id="3.40.50.300">
    <property type="entry name" value="P-loop containing nucleotide triphosphate hydrolases"/>
    <property type="match status" value="1"/>
</dbReference>
<proteinExistence type="predicted"/>
<keyword evidence="2" id="KW-1185">Reference proteome</keyword>
<comment type="caution">
    <text evidence="1">The sequence shown here is derived from an EMBL/GenBank/DDBJ whole genome shotgun (WGS) entry which is preliminary data.</text>
</comment>
<dbReference type="SUPFAM" id="SSF52540">
    <property type="entry name" value="P-loop containing nucleoside triphosphate hydrolases"/>
    <property type="match status" value="1"/>
</dbReference>
<dbReference type="RefSeq" id="WP_118594129.1">
    <property type="nucleotide sequence ID" value="NZ_JACOOU010000007.1"/>
</dbReference>
<reference evidence="1 2" key="1">
    <citation type="submission" date="2020-08" db="EMBL/GenBank/DDBJ databases">
        <title>Genome public.</title>
        <authorList>
            <person name="Liu C."/>
            <person name="Sun Q."/>
        </authorList>
    </citation>
    <scope>NUCLEOTIDE SEQUENCE [LARGE SCALE GENOMIC DNA]</scope>
    <source>
        <strain evidence="1 2">NSJ-34</strain>
    </source>
</reference>
<dbReference type="PANTHER" id="PTHR34825">
    <property type="entry name" value="CONSERVED PROTEIN, WITH A WEAK D-GALACTARATE DEHYDRATASE/ALTRONATE HYDROLASE DOMAIN"/>
    <property type="match status" value="1"/>
</dbReference>
<dbReference type="PANTHER" id="PTHR34825:SF1">
    <property type="entry name" value="AAA-ATPASE-LIKE DOMAIN-CONTAINING PROTEIN"/>
    <property type="match status" value="1"/>
</dbReference>
<dbReference type="InterPro" id="IPR027417">
    <property type="entry name" value="P-loop_NTPase"/>
</dbReference>
<evidence type="ECO:0000313" key="1">
    <source>
        <dbReference type="EMBL" id="MBC5673644.1"/>
    </source>
</evidence>
<dbReference type="Pfam" id="PF14516">
    <property type="entry name" value="AAA_35"/>
    <property type="match status" value="1"/>
</dbReference>
<organism evidence="1 2">
    <name type="scientific">Blautia celeris</name>
    <dbReference type="NCBI Taxonomy" id="2763026"/>
    <lineage>
        <taxon>Bacteria</taxon>
        <taxon>Bacillati</taxon>
        <taxon>Bacillota</taxon>
        <taxon>Clostridia</taxon>
        <taxon>Lachnospirales</taxon>
        <taxon>Lachnospiraceae</taxon>
        <taxon>Blautia</taxon>
    </lineage>
</organism>
<accession>A0ABR7FEQ3</accession>